<dbReference type="PANTHER" id="PTHR24543:SF335">
    <property type="entry name" value="EGF-LIKE REPEAT AND DISCOIDIN I-LIKE DOMAIN-CONTAINING PROTEIN 3"/>
    <property type="match status" value="1"/>
</dbReference>
<dbReference type="Proteomes" id="UP000001593">
    <property type="component" value="Unassembled WGS sequence"/>
</dbReference>
<reference evidence="5 6" key="1">
    <citation type="journal article" date="2007" name="Science">
        <title>Sea anemone genome reveals ancestral eumetazoan gene repertoire and genomic organization.</title>
        <authorList>
            <person name="Putnam N.H."/>
            <person name="Srivastava M."/>
            <person name="Hellsten U."/>
            <person name="Dirks B."/>
            <person name="Chapman J."/>
            <person name="Salamov A."/>
            <person name="Terry A."/>
            <person name="Shapiro H."/>
            <person name="Lindquist E."/>
            <person name="Kapitonov V.V."/>
            <person name="Jurka J."/>
            <person name="Genikhovich G."/>
            <person name="Grigoriev I.V."/>
            <person name="Lucas S.M."/>
            <person name="Steele R.E."/>
            <person name="Finnerty J.R."/>
            <person name="Technau U."/>
            <person name="Martindale M.Q."/>
            <person name="Rokhsar D.S."/>
        </authorList>
    </citation>
    <scope>NUCLEOTIDE SEQUENCE [LARGE SCALE GENOMIC DNA]</scope>
    <source>
        <strain evidence="6">CH2 X CH6</strain>
    </source>
</reference>
<dbReference type="Gene3D" id="2.60.120.260">
    <property type="entry name" value="Galactose-binding domain-like"/>
    <property type="match status" value="1"/>
</dbReference>
<comment type="caution">
    <text evidence="2">Lacks conserved residue(s) required for the propagation of feature annotation.</text>
</comment>
<gene>
    <name evidence="5" type="ORF">NEMVEDRAFT_v1g237884</name>
</gene>
<dbReference type="InParanoid" id="A7RFM0"/>
<dbReference type="PROSITE" id="PS50026">
    <property type="entry name" value="EGF_3"/>
    <property type="match status" value="1"/>
</dbReference>
<keyword evidence="6" id="KW-1185">Reference proteome</keyword>
<dbReference type="STRING" id="45351.A7RFM0"/>
<dbReference type="EMBL" id="DS469508">
    <property type="protein sequence ID" value="EDO49625.1"/>
    <property type="molecule type" value="Genomic_DNA"/>
</dbReference>
<dbReference type="PROSITE" id="PS50022">
    <property type="entry name" value="FA58C_3"/>
    <property type="match status" value="1"/>
</dbReference>
<dbReference type="HOGENOM" id="CLU_809640_0_0_1"/>
<protein>
    <recommendedName>
        <fullName evidence="7">EGF-like repeat and discoidin I-like domain-containing protein 3</fullName>
    </recommendedName>
</protein>
<evidence type="ECO:0000259" key="4">
    <source>
        <dbReference type="PROSITE" id="PS50026"/>
    </source>
</evidence>
<keyword evidence="2" id="KW-0245">EGF-like domain</keyword>
<comment type="similarity">
    <text evidence="1">Belongs to the EGF domain peptide family.</text>
</comment>
<keyword evidence="2" id="KW-1015">Disulfide bond</keyword>
<organism evidence="5 6">
    <name type="scientific">Nematostella vectensis</name>
    <name type="common">Starlet sea anemone</name>
    <dbReference type="NCBI Taxonomy" id="45351"/>
    <lineage>
        <taxon>Eukaryota</taxon>
        <taxon>Metazoa</taxon>
        <taxon>Cnidaria</taxon>
        <taxon>Anthozoa</taxon>
        <taxon>Hexacorallia</taxon>
        <taxon>Actiniaria</taxon>
        <taxon>Edwardsiidae</taxon>
        <taxon>Nematostella</taxon>
    </lineage>
</organism>
<evidence type="ECO:0000256" key="1">
    <source>
        <dbReference type="ARBA" id="ARBA00006373"/>
    </source>
</evidence>
<feature type="domain" description="EGF-like" evidence="4">
    <location>
        <begin position="99"/>
        <end position="137"/>
    </location>
</feature>
<evidence type="ECO:0000256" key="2">
    <source>
        <dbReference type="PROSITE-ProRule" id="PRU00076"/>
    </source>
</evidence>
<dbReference type="PROSITE" id="PS00022">
    <property type="entry name" value="EGF_1"/>
    <property type="match status" value="1"/>
</dbReference>
<evidence type="ECO:0008006" key="7">
    <source>
        <dbReference type="Google" id="ProtNLM"/>
    </source>
</evidence>
<accession>A7RFM0</accession>
<dbReference type="SMART" id="SM00231">
    <property type="entry name" value="FA58C"/>
    <property type="match status" value="1"/>
</dbReference>
<feature type="disulfide bond" evidence="2">
    <location>
        <begin position="108"/>
        <end position="125"/>
    </location>
</feature>
<dbReference type="InterPro" id="IPR008979">
    <property type="entry name" value="Galactose-bd-like_sf"/>
</dbReference>
<dbReference type="OMA" id="GMEDFRI"/>
<dbReference type="InterPro" id="IPR000421">
    <property type="entry name" value="FA58C"/>
</dbReference>
<evidence type="ECO:0000259" key="3">
    <source>
        <dbReference type="PROSITE" id="PS50022"/>
    </source>
</evidence>
<name>A7RFM0_NEMVE</name>
<dbReference type="SUPFAM" id="SSF49785">
    <property type="entry name" value="Galactose-binding domain-like"/>
    <property type="match status" value="1"/>
</dbReference>
<dbReference type="PANTHER" id="PTHR24543">
    <property type="entry name" value="MULTICOPPER OXIDASE-RELATED"/>
    <property type="match status" value="1"/>
</dbReference>
<dbReference type="AlphaFoldDB" id="A7RFM0"/>
<proteinExistence type="inferred from homology"/>
<dbReference type="Gene3D" id="2.10.25.10">
    <property type="entry name" value="Laminin"/>
    <property type="match status" value="1"/>
</dbReference>
<dbReference type="KEGG" id="nve:5521921"/>
<dbReference type="PhylomeDB" id="A7RFM0"/>
<dbReference type="CDD" id="cd00057">
    <property type="entry name" value="FA58C"/>
    <property type="match status" value="1"/>
</dbReference>
<feature type="disulfide bond" evidence="2">
    <location>
        <begin position="127"/>
        <end position="136"/>
    </location>
</feature>
<sequence length="295" mass="33166">MVEKQKPVVNDGGEFSFANYNEHLNFYLAVQALAKTMEPNLMSCWLKCMDEFPSCLSFNSEKKTSADSSFKIWCELLSDDKFNASEKFKPNTSSNHYSIPNPCDQMKCSNGGKCRANYVDNTGKCHCTPDFIGDTCDTAACEAFGMEDFRILDSQISASSHYSTGHKPQFGRLRLPAGGAFGYGCWEAAYKRAGEYLQIDLLNETLVGKVATQGRVSNIYPQWTTRYGLNSSLDGTVWETYHKELDGNTDMNTVVSHHLSPFIRARLIRFVVVKAWYGSVVLRVELYNCSDRGEK</sequence>
<dbReference type="SUPFAM" id="SSF57196">
    <property type="entry name" value="EGF/Laminin"/>
    <property type="match status" value="1"/>
</dbReference>
<dbReference type="SMART" id="SM00181">
    <property type="entry name" value="EGF"/>
    <property type="match status" value="1"/>
</dbReference>
<dbReference type="InterPro" id="IPR000742">
    <property type="entry name" value="EGF"/>
</dbReference>
<evidence type="ECO:0000313" key="6">
    <source>
        <dbReference type="Proteomes" id="UP000001593"/>
    </source>
</evidence>
<feature type="domain" description="F5/8 type C" evidence="3">
    <location>
        <begin position="139"/>
        <end position="289"/>
    </location>
</feature>
<dbReference type="Pfam" id="PF00754">
    <property type="entry name" value="F5_F8_type_C"/>
    <property type="match status" value="1"/>
</dbReference>
<evidence type="ECO:0000313" key="5">
    <source>
        <dbReference type="EMBL" id="EDO49625.1"/>
    </source>
</evidence>